<evidence type="ECO:0000313" key="1">
    <source>
        <dbReference type="EMBL" id="KAG8537902.1"/>
    </source>
</evidence>
<protein>
    <submittedName>
        <fullName evidence="1">Uncharacterized protein</fullName>
    </submittedName>
</protein>
<comment type="caution">
    <text evidence="1">The sequence shown here is derived from an EMBL/GenBank/DDBJ whole genome shotgun (WGS) entry which is preliminary data.</text>
</comment>
<dbReference type="Proteomes" id="UP000824782">
    <property type="component" value="Unassembled WGS sequence"/>
</dbReference>
<dbReference type="AlphaFoldDB" id="A0AAV6YRX8"/>
<name>A0AAV6YRX8_ENGPU</name>
<keyword evidence="2" id="KW-1185">Reference proteome</keyword>
<proteinExistence type="predicted"/>
<organism evidence="1 2">
    <name type="scientific">Engystomops pustulosus</name>
    <name type="common">Tungara frog</name>
    <name type="synonym">Physalaemus pustulosus</name>
    <dbReference type="NCBI Taxonomy" id="76066"/>
    <lineage>
        <taxon>Eukaryota</taxon>
        <taxon>Metazoa</taxon>
        <taxon>Chordata</taxon>
        <taxon>Craniata</taxon>
        <taxon>Vertebrata</taxon>
        <taxon>Euteleostomi</taxon>
        <taxon>Amphibia</taxon>
        <taxon>Batrachia</taxon>
        <taxon>Anura</taxon>
        <taxon>Neobatrachia</taxon>
        <taxon>Hyloidea</taxon>
        <taxon>Leptodactylidae</taxon>
        <taxon>Leiuperinae</taxon>
        <taxon>Engystomops</taxon>
    </lineage>
</organism>
<accession>A0AAV6YRX8</accession>
<dbReference type="EMBL" id="WNYA01025503">
    <property type="protein sequence ID" value="KAG8537902.1"/>
    <property type="molecule type" value="Genomic_DNA"/>
</dbReference>
<reference evidence="1" key="1">
    <citation type="thesis" date="2020" institute="ProQuest LLC" country="789 East Eisenhower Parkway, Ann Arbor, MI, USA">
        <title>Comparative Genomics and Chromosome Evolution.</title>
        <authorList>
            <person name="Mudd A.B."/>
        </authorList>
    </citation>
    <scope>NUCLEOTIDE SEQUENCE</scope>
    <source>
        <strain evidence="1">237g6f4</strain>
        <tissue evidence="1">Blood</tissue>
    </source>
</reference>
<gene>
    <name evidence="1" type="ORF">GDO81_023595</name>
</gene>
<evidence type="ECO:0000313" key="2">
    <source>
        <dbReference type="Proteomes" id="UP000824782"/>
    </source>
</evidence>
<sequence>MIWKVHVFTFTYKVFPLPSETTSSGFALMYHSTQDPSYMAVSSLPQRKAARAMWQAVTPEPHVAIRGRDRSMPFSWNSFRSSSGDFS</sequence>